<feature type="transmembrane region" description="Helical" evidence="1">
    <location>
        <begin position="26"/>
        <end position="47"/>
    </location>
</feature>
<feature type="transmembrane region" description="Helical" evidence="1">
    <location>
        <begin position="111"/>
        <end position="131"/>
    </location>
</feature>
<feature type="transmembrane region" description="Helical" evidence="1">
    <location>
        <begin position="67"/>
        <end position="90"/>
    </location>
</feature>
<dbReference type="RefSeq" id="WP_005214710.1">
    <property type="nucleotide sequence ID" value="NZ_KB291674.1"/>
</dbReference>
<dbReference type="Proteomes" id="UP000010420">
    <property type="component" value="Unassembled WGS sequence"/>
</dbReference>
<dbReference type="PATRIC" id="fig|545697.3.peg.2631"/>
<reference evidence="2 3" key="1">
    <citation type="submission" date="2012-05" db="EMBL/GenBank/DDBJ databases">
        <authorList>
            <person name="Weinstock G."/>
            <person name="Sodergren E."/>
            <person name="Lobos E.A."/>
            <person name="Fulton L."/>
            <person name="Fulton R."/>
            <person name="Courtney L."/>
            <person name="Fronick C."/>
            <person name="O'Laughlin M."/>
            <person name="Godfrey J."/>
            <person name="Wilson R.M."/>
            <person name="Miner T."/>
            <person name="Farmer C."/>
            <person name="Delehaunty K."/>
            <person name="Cordes M."/>
            <person name="Minx P."/>
            <person name="Tomlinson C."/>
            <person name="Chen J."/>
            <person name="Wollam A."/>
            <person name="Pepin K.H."/>
            <person name="Bhonagiri V."/>
            <person name="Zhang X."/>
            <person name="Suruliraj S."/>
            <person name="Warren W."/>
            <person name="Mitreva M."/>
            <person name="Mardis E.R."/>
            <person name="Wilson R.K."/>
        </authorList>
    </citation>
    <scope>NUCLEOTIDE SEQUENCE [LARGE SCALE GENOMIC DNA]</scope>
    <source>
        <strain evidence="2 3">DSM 1785</strain>
    </source>
</reference>
<accession>L1Q924</accession>
<dbReference type="HOGENOM" id="CLU_1003629_0_0_9"/>
<comment type="caution">
    <text evidence="2">The sequence shown here is derived from an EMBL/GenBank/DDBJ whole genome shotgun (WGS) entry which is preliminary data.</text>
</comment>
<proteinExistence type="predicted"/>
<keyword evidence="1" id="KW-0472">Membrane</keyword>
<feature type="transmembrane region" description="Helical" evidence="1">
    <location>
        <begin position="243"/>
        <end position="267"/>
    </location>
</feature>
<evidence type="ECO:0000256" key="1">
    <source>
        <dbReference type="SAM" id="Phobius"/>
    </source>
</evidence>
<protein>
    <submittedName>
        <fullName evidence="2">Uncharacterized protein</fullName>
    </submittedName>
</protein>
<keyword evidence="1" id="KW-0812">Transmembrane</keyword>
<dbReference type="AlphaFoldDB" id="L1Q924"/>
<keyword evidence="3" id="KW-1185">Reference proteome</keyword>
<keyword evidence="1" id="KW-1133">Transmembrane helix</keyword>
<name>L1Q924_9CLOT</name>
<evidence type="ECO:0000313" key="2">
    <source>
        <dbReference type="EMBL" id="EKY24453.1"/>
    </source>
</evidence>
<dbReference type="OrthoDB" id="1936063at2"/>
<feature type="transmembrane region" description="Helical" evidence="1">
    <location>
        <begin position="151"/>
        <end position="172"/>
    </location>
</feature>
<organism evidence="2 3">
    <name type="scientific">Clostridium celatum DSM 1785</name>
    <dbReference type="NCBI Taxonomy" id="545697"/>
    <lineage>
        <taxon>Bacteria</taxon>
        <taxon>Bacillati</taxon>
        <taxon>Bacillota</taxon>
        <taxon>Clostridia</taxon>
        <taxon>Eubacteriales</taxon>
        <taxon>Clostridiaceae</taxon>
        <taxon>Clostridium</taxon>
    </lineage>
</organism>
<sequence>MSYAHSKNKDKKDSFKHISEYDKRELSLLNLQVKIALIYMISDIFLFEGTIESINLSCNKEKAYTNPFILLGQGQVLALIASVLISYVDFSRYDQLSKREDKRKKSIEPEYLISQASILTIILYVLNIIAVNEQYKASLIIDFLECDKKNINILYLQAYAFLIRFYGDYFWLRAILKSIDLIRSKYDKRIKNIYNPDIDAVIAAELYVIQRGVLYDIGCYTLVHLINEGSDINKELLLPAQNILVIADIFGVVANITVLGAFIKIYARNENEPVFGR</sequence>
<gene>
    <name evidence="2" type="ORF">HMPREF0216_02676</name>
</gene>
<dbReference type="eggNOG" id="ENOG50326A7">
    <property type="taxonomic scope" value="Bacteria"/>
</dbReference>
<dbReference type="EMBL" id="AMEZ01000084">
    <property type="protein sequence ID" value="EKY24453.1"/>
    <property type="molecule type" value="Genomic_DNA"/>
</dbReference>
<evidence type="ECO:0000313" key="3">
    <source>
        <dbReference type="Proteomes" id="UP000010420"/>
    </source>
</evidence>